<keyword evidence="7" id="KW-0274">FAD</keyword>
<evidence type="ECO:0000256" key="5">
    <source>
        <dbReference type="ARBA" id="ARBA00022679"/>
    </source>
</evidence>
<dbReference type="Pfam" id="PF02424">
    <property type="entry name" value="ApbE"/>
    <property type="match status" value="2"/>
</dbReference>
<name>A0A1F6ES98_9BACT</name>
<proteinExistence type="predicted"/>
<evidence type="ECO:0000256" key="9">
    <source>
        <dbReference type="ARBA" id="ARBA00031306"/>
    </source>
</evidence>
<dbReference type="Proteomes" id="UP000176714">
    <property type="component" value="Unassembled WGS sequence"/>
</dbReference>
<evidence type="ECO:0000313" key="11">
    <source>
        <dbReference type="EMBL" id="OGG76504.1"/>
    </source>
</evidence>
<evidence type="ECO:0000256" key="6">
    <source>
        <dbReference type="ARBA" id="ARBA00022723"/>
    </source>
</evidence>
<keyword evidence="5" id="KW-0808">Transferase</keyword>
<evidence type="ECO:0000256" key="8">
    <source>
        <dbReference type="ARBA" id="ARBA00022842"/>
    </source>
</evidence>
<dbReference type="EMBL" id="MFMD01000013">
    <property type="protein sequence ID" value="OGG76504.1"/>
    <property type="molecule type" value="Genomic_DNA"/>
</dbReference>
<dbReference type="AlphaFoldDB" id="A0A1F6ES98"/>
<dbReference type="InterPro" id="IPR003374">
    <property type="entry name" value="ApbE-like_sf"/>
</dbReference>
<evidence type="ECO:0000313" key="12">
    <source>
        <dbReference type="Proteomes" id="UP000176714"/>
    </source>
</evidence>
<protein>
    <recommendedName>
        <fullName evidence="3">FAD:protein FMN transferase</fullName>
        <ecNumber evidence="2">2.7.1.180</ecNumber>
    </recommendedName>
    <alternativeName>
        <fullName evidence="9">Flavin transferase</fullName>
    </alternativeName>
</protein>
<organism evidence="11 12">
    <name type="scientific">Candidatus Kaiserbacteria bacterium RIFCSPLOWO2_01_FULL_55_19</name>
    <dbReference type="NCBI Taxonomy" id="1798516"/>
    <lineage>
        <taxon>Bacteria</taxon>
        <taxon>Candidatus Kaiseribacteriota</taxon>
    </lineage>
</organism>
<dbReference type="GO" id="GO:0046872">
    <property type="term" value="F:metal ion binding"/>
    <property type="evidence" value="ECO:0007669"/>
    <property type="project" value="UniProtKB-KW"/>
</dbReference>
<comment type="catalytic activity">
    <reaction evidence="10">
        <text>L-threonyl-[protein] + FAD = FMN-L-threonyl-[protein] + AMP + H(+)</text>
        <dbReference type="Rhea" id="RHEA:36847"/>
        <dbReference type="Rhea" id="RHEA-COMP:11060"/>
        <dbReference type="Rhea" id="RHEA-COMP:11061"/>
        <dbReference type="ChEBI" id="CHEBI:15378"/>
        <dbReference type="ChEBI" id="CHEBI:30013"/>
        <dbReference type="ChEBI" id="CHEBI:57692"/>
        <dbReference type="ChEBI" id="CHEBI:74257"/>
        <dbReference type="ChEBI" id="CHEBI:456215"/>
        <dbReference type="EC" id="2.7.1.180"/>
    </reaction>
</comment>
<keyword evidence="4" id="KW-0285">Flavoprotein</keyword>
<evidence type="ECO:0000256" key="2">
    <source>
        <dbReference type="ARBA" id="ARBA00011955"/>
    </source>
</evidence>
<evidence type="ECO:0000256" key="3">
    <source>
        <dbReference type="ARBA" id="ARBA00016337"/>
    </source>
</evidence>
<evidence type="ECO:0000256" key="4">
    <source>
        <dbReference type="ARBA" id="ARBA00022630"/>
    </source>
</evidence>
<dbReference type="STRING" id="1798516.A2950_00555"/>
<accession>A0A1F6ES98</accession>
<sequence>MRETRSIMGMPIDIEIVGTDANEVHEEVFSYLHAVDERFSTYKEHSEISRINRGDNDPETMSDEMREVFALAERTRQETNGYFNIRRPDGRIDPSGIVKGWAIQGAAERIHGAGYEHYFVNAGGDIALRGRNAAGKEWSIGIQNPFNKSEIIKVVYPRGKGIATSGSYIRGDHIYNPHRPEEAIQEIVSMTVIGPDVLSADRFATAAFAMGKWGIGFIERLPDFEGYAIDAHGIAIMTSGFPSYTTPS</sequence>
<reference evidence="11 12" key="1">
    <citation type="journal article" date="2016" name="Nat. Commun.">
        <title>Thousands of microbial genomes shed light on interconnected biogeochemical processes in an aquifer system.</title>
        <authorList>
            <person name="Anantharaman K."/>
            <person name="Brown C.T."/>
            <person name="Hug L.A."/>
            <person name="Sharon I."/>
            <person name="Castelle C.J."/>
            <person name="Probst A.J."/>
            <person name="Thomas B.C."/>
            <person name="Singh A."/>
            <person name="Wilkins M.J."/>
            <person name="Karaoz U."/>
            <person name="Brodie E.L."/>
            <person name="Williams K.H."/>
            <person name="Hubbard S.S."/>
            <person name="Banfield J.F."/>
        </authorList>
    </citation>
    <scope>NUCLEOTIDE SEQUENCE [LARGE SCALE GENOMIC DNA]</scope>
</reference>
<keyword evidence="6" id="KW-0479">Metal-binding</keyword>
<dbReference type="InterPro" id="IPR024932">
    <property type="entry name" value="ApbE"/>
</dbReference>
<comment type="caution">
    <text evidence="11">The sequence shown here is derived from an EMBL/GenBank/DDBJ whole genome shotgun (WGS) entry which is preliminary data.</text>
</comment>
<keyword evidence="8" id="KW-0460">Magnesium</keyword>
<gene>
    <name evidence="11" type="ORF">A2950_00555</name>
</gene>
<dbReference type="Gene3D" id="3.10.520.10">
    <property type="entry name" value="ApbE-like domains"/>
    <property type="match status" value="2"/>
</dbReference>
<dbReference type="EC" id="2.7.1.180" evidence="2"/>
<evidence type="ECO:0000256" key="7">
    <source>
        <dbReference type="ARBA" id="ARBA00022827"/>
    </source>
</evidence>
<evidence type="ECO:0000256" key="10">
    <source>
        <dbReference type="ARBA" id="ARBA00048540"/>
    </source>
</evidence>
<evidence type="ECO:0000256" key="1">
    <source>
        <dbReference type="ARBA" id="ARBA00001946"/>
    </source>
</evidence>
<dbReference type="PANTHER" id="PTHR30040:SF2">
    <property type="entry name" value="FAD:PROTEIN FMN TRANSFERASE"/>
    <property type="match status" value="1"/>
</dbReference>
<dbReference type="PANTHER" id="PTHR30040">
    <property type="entry name" value="THIAMINE BIOSYNTHESIS LIPOPROTEIN APBE"/>
    <property type="match status" value="1"/>
</dbReference>
<comment type="cofactor">
    <cofactor evidence="1">
        <name>Mg(2+)</name>
        <dbReference type="ChEBI" id="CHEBI:18420"/>
    </cofactor>
</comment>
<dbReference type="SUPFAM" id="SSF143631">
    <property type="entry name" value="ApbE-like"/>
    <property type="match status" value="1"/>
</dbReference>
<dbReference type="GO" id="GO:0016740">
    <property type="term" value="F:transferase activity"/>
    <property type="evidence" value="ECO:0007669"/>
    <property type="project" value="UniProtKB-KW"/>
</dbReference>